<evidence type="ECO:0000256" key="2">
    <source>
        <dbReference type="ARBA" id="ARBA00022598"/>
    </source>
</evidence>
<comment type="similarity">
    <text evidence="1">Belongs to the folylpolyglutamate synthase family.</text>
</comment>
<evidence type="ECO:0000256" key="3">
    <source>
        <dbReference type="ARBA" id="ARBA00022723"/>
    </source>
</evidence>
<comment type="caution">
    <text evidence="7">The sequence shown here is derived from an EMBL/GenBank/DDBJ whole genome shotgun (WGS) entry which is preliminary data.</text>
</comment>
<sequence>MTAQHLPGDESFFAEWRDRRPGTRRSLDRARAVGAALGTWEDTPPVLTVVGSKGKGTAAIHAAAALSAATAPAGRAARVGLVSSPGLRTNRERVRIDGQAISPEGYERLAAALADARGAVGSPAGGYLSPTGAFTIAGAAWTAWQGAEVLVLEEGLGGRSDEVSLFDPRVVAVTSVFYEHGDLLGPTLEDVARDLLGVVGPATRTIVTVEQDAVVTAVLEEVAARFGCRLLTVETPSSSAAPTDLPPFTRLNATTGVTAARVMAKALGWTLDADRLADALSRVYVPGRMSRHTWDDIPVMVDGAISPEGVAAAVAEYRRSVGPLTTVVASFPDTKSVAECFAELRGADTVIAARADEYLSFSTAGSLHGHVLDARSAMAHGRDAARATGTGLLALGTQSFVGIALDVLEVETDVAYRPVLR</sequence>
<dbReference type="Proteomes" id="UP000655589">
    <property type="component" value="Unassembled WGS sequence"/>
</dbReference>
<keyword evidence="4" id="KW-0547">Nucleotide-binding</keyword>
<dbReference type="GO" id="GO:0005524">
    <property type="term" value="F:ATP binding"/>
    <property type="evidence" value="ECO:0007669"/>
    <property type="project" value="UniProtKB-KW"/>
</dbReference>
<dbReference type="InterPro" id="IPR001645">
    <property type="entry name" value="Folylpolyglutamate_synth"/>
</dbReference>
<dbReference type="SUPFAM" id="SSF53623">
    <property type="entry name" value="MurD-like peptide ligases, catalytic domain"/>
    <property type="match status" value="1"/>
</dbReference>
<organism evidence="7 8">
    <name type="scientific">Promicromonospora citrea</name>
    <dbReference type="NCBI Taxonomy" id="43677"/>
    <lineage>
        <taxon>Bacteria</taxon>
        <taxon>Bacillati</taxon>
        <taxon>Actinomycetota</taxon>
        <taxon>Actinomycetes</taxon>
        <taxon>Micrococcales</taxon>
        <taxon>Promicromonosporaceae</taxon>
        <taxon>Promicromonospora</taxon>
    </lineage>
</organism>
<keyword evidence="6" id="KW-0460">Magnesium</keyword>
<dbReference type="GO" id="GO:0008841">
    <property type="term" value="F:dihydrofolate synthase activity"/>
    <property type="evidence" value="ECO:0007669"/>
    <property type="project" value="TreeGrafter"/>
</dbReference>
<dbReference type="GO" id="GO:0005737">
    <property type="term" value="C:cytoplasm"/>
    <property type="evidence" value="ECO:0007669"/>
    <property type="project" value="TreeGrafter"/>
</dbReference>
<evidence type="ECO:0000256" key="5">
    <source>
        <dbReference type="ARBA" id="ARBA00022840"/>
    </source>
</evidence>
<evidence type="ECO:0000313" key="7">
    <source>
        <dbReference type="EMBL" id="GGM22459.1"/>
    </source>
</evidence>
<evidence type="ECO:0000256" key="6">
    <source>
        <dbReference type="ARBA" id="ARBA00022842"/>
    </source>
</evidence>
<dbReference type="AlphaFoldDB" id="A0A8H9L4V9"/>
<dbReference type="GO" id="GO:0004326">
    <property type="term" value="F:tetrahydrofolylpolyglutamate synthase activity"/>
    <property type="evidence" value="ECO:0007669"/>
    <property type="project" value="InterPro"/>
</dbReference>
<dbReference type="SUPFAM" id="SSF53244">
    <property type="entry name" value="MurD-like peptide ligases, peptide-binding domain"/>
    <property type="match status" value="1"/>
</dbReference>
<name>A0A8H9L4V9_9MICO</name>
<evidence type="ECO:0000256" key="4">
    <source>
        <dbReference type="ARBA" id="ARBA00022741"/>
    </source>
</evidence>
<keyword evidence="3" id="KW-0479">Metal-binding</keyword>
<dbReference type="PANTHER" id="PTHR11136:SF0">
    <property type="entry name" value="DIHYDROFOLATE SYNTHETASE-RELATED"/>
    <property type="match status" value="1"/>
</dbReference>
<evidence type="ECO:0000256" key="1">
    <source>
        <dbReference type="ARBA" id="ARBA00008276"/>
    </source>
</evidence>
<dbReference type="RefSeq" id="WP_171104200.1">
    <property type="nucleotide sequence ID" value="NZ_BMPT01000005.1"/>
</dbReference>
<proteinExistence type="inferred from homology"/>
<keyword evidence="5" id="KW-0067">ATP-binding</keyword>
<evidence type="ECO:0000313" key="8">
    <source>
        <dbReference type="Proteomes" id="UP000655589"/>
    </source>
</evidence>
<reference evidence="7" key="2">
    <citation type="submission" date="2020-09" db="EMBL/GenBank/DDBJ databases">
        <authorList>
            <person name="Sun Q."/>
            <person name="Ohkuma M."/>
        </authorList>
    </citation>
    <scope>NUCLEOTIDE SEQUENCE</scope>
    <source>
        <strain evidence="7">JCM 3051</strain>
    </source>
</reference>
<reference evidence="7" key="1">
    <citation type="journal article" date="2014" name="Int. J. Syst. Evol. Microbiol.">
        <title>Complete genome sequence of Corynebacterium casei LMG S-19264T (=DSM 44701T), isolated from a smear-ripened cheese.</title>
        <authorList>
            <consortium name="US DOE Joint Genome Institute (JGI-PGF)"/>
            <person name="Walter F."/>
            <person name="Albersmeier A."/>
            <person name="Kalinowski J."/>
            <person name="Ruckert C."/>
        </authorList>
    </citation>
    <scope>NUCLEOTIDE SEQUENCE</scope>
    <source>
        <strain evidence="7">JCM 3051</strain>
    </source>
</reference>
<accession>A0A8H9L4V9</accession>
<dbReference type="Gene3D" id="3.40.1190.10">
    <property type="entry name" value="Mur-like, catalytic domain"/>
    <property type="match status" value="1"/>
</dbReference>
<dbReference type="PANTHER" id="PTHR11136">
    <property type="entry name" value="FOLYLPOLYGLUTAMATE SYNTHASE-RELATED"/>
    <property type="match status" value="1"/>
</dbReference>
<dbReference type="GO" id="GO:0046872">
    <property type="term" value="F:metal ion binding"/>
    <property type="evidence" value="ECO:0007669"/>
    <property type="project" value="UniProtKB-KW"/>
</dbReference>
<keyword evidence="8" id="KW-1185">Reference proteome</keyword>
<protein>
    <recommendedName>
        <fullName evidence="9">Dihydrofolate synthase/folylpolyglutamate synthase</fullName>
    </recommendedName>
</protein>
<dbReference type="EMBL" id="BMPT01000005">
    <property type="protein sequence ID" value="GGM22459.1"/>
    <property type="molecule type" value="Genomic_DNA"/>
</dbReference>
<dbReference type="InterPro" id="IPR036615">
    <property type="entry name" value="Mur_ligase_C_dom_sf"/>
</dbReference>
<dbReference type="InterPro" id="IPR036565">
    <property type="entry name" value="Mur-like_cat_sf"/>
</dbReference>
<gene>
    <name evidence="7" type="ORF">GCM10010102_17690</name>
</gene>
<evidence type="ECO:0008006" key="9">
    <source>
        <dbReference type="Google" id="ProtNLM"/>
    </source>
</evidence>
<keyword evidence="2" id="KW-0436">Ligase</keyword>